<proteinExistence type="predicted"/>
<dbReference type="Gene3D" id="3.40.50.300">
    <property type="entry name" value="P-loop containing nucleotide triphosphate hydrolases"/>
    <property type="match status" value="1"/>
</dbReference>
<dbReference type="AlphaFoldDB" id="A0A2M7BMH1"/>
<sequence length="206" mass="24411">MIYIFHGDDQYKSQQAYQAKLSEYSTFEQLHFDNKNIDFDKLNQFINSQSLFGSDKMLILDNPYSLVKSNLEKLQKIIISNKDIDIIIWQERLLKPAENNYFGKATIQKFPLDKKLFASLNALKPGNIHNFCTLYQETLQQEPFELFFFWLKNNIRKNLTTYSKFPEDKLKDAYLKLIKMEYLYKNGLLYQPKDDACLNILVDLMA</sequence>
<gene>
    <name evidence="1" type="ORF">COS53_03890</name>
</gene>
<dbReference type="Proteomes" id="UP000229191">
    <property type="component" value="Unassembled WGS sequence"/>
</dbReference>
<accession>A0A2M7BMH1</accession>
<reference evidence="2" key="1">
    <citation type="submission" date="2017-09" db="EMBL/GenBank/DDBJ databases">
        <title>Depth-based differentiation of microbial function through sediment-hosted aquifers and enrichment of novel symbionts in the deep terrestrial subsurface.</title>
        <authorList>
            <person name="Probst A.J."/>
            <person name="Ladd B."/>
            <person name="Jarett J.K."/>
            <person name="Geller-Mcgrath D.E."/>
            <person name="Sieber C.M.K."/>
            <person name="Emerson J.B."/>
            <person name="Anantharaman K."/>
            <person name="Thomas B.C."/>
            <person name="Malmstrom R."/>
            <person name="Stieglmeier M."/>
            <person name="Klingl A."/>
            <person name="Woyke T."/>
            <person name="Ryan C.M."/>
            <person name="Banfield J.F."/>
        </authorList>
    </citation>
    <scope>NUCLEOTIDE SEQUENCE [LARGE SCALE GENOMIC DNA]</scope>
</reference>
<protein>
    <recommendedName>
        <fullName evidence="3">DNA polymerase III delta N-terminal domain-containing protein</fullName>
    </recommendedName>
</protein>
<evidence type="ECO:0000313" key="2">
    <source>
        <dbReference type="Proteomes" id="UP000229191"/>
    </source>
</evidence>
<organism evidence="1 2">
    <name type="scientific">Candidatus Shapirobacteria bacterium CG03_land_8_20_14_0_80_35_14</name>
    <dbReference type="NCBI Taxonomy" id="1974878"/>
    <lineage>
        <taxon>Bacteria</taxon>
        <taxon>Candidatus Shapironibacteriota</taxon>
    </lineage>
</organism>
<dbReference type="InterPro" id="IPR027417">
    <property type="entry name" value="P-loop_NTPase"/>
</dbReference>
<comment type="caution">
    <text evidence="1">The sequence shown here is derived from an EMBL/GenBank/DDBJ whole genome shotgun (WGS) entry which is preliminary data.</text>
</comment>
<name>A0A2M7BMH1_9BACT</name>
<evidence type="ECO:0000313" key="1">
    <source>
        <dbReference type="EMBL" id="PIV06672.1"/>
    </source>
</evidence>
<evidence type="ECO:0008006" key="3">
    <source>
        <dbReference type="Google" id="ProtNLM"/>
    </source>
</evidence>
<dbReference type="EMBL" id="PEVB01000106">
    <property type="protein sequence ID" value="PIV06672.1"/>
    <property type="molecule type" value="Genomic_DNA"/>
</dbReference>